<gene>
    <name evidence="2" type="ORF">MVEN_00088400</name>
</gene>
<reference evidence="2" key="1">
    <citation type="submission" date="2020-05" db="EMBL/GenBank/DDBJ databases">
        <title>Mycena genomes resolve the evolution of fungal bioluminescence.</title>
        <authorList>
            <person name="Tsai I.J."/>
        </authorList>
    </citation>
    <scope>NUCLEOTIDE SEQUENCE</scope>
    <source>
        <strain evidence="2">CCC161011</strain>
    </source>
</reference>
<dbReference type="Proteomes" id="UP000620124">
    <property type="component" value="Unassembled WGS sequence"/>
</dbReference>
<organism evidence="2 3">
    <name type="scientific">Mycena venus</name>
    <dbReference type="NCBI Taxonomy" id="2733690"/>
    <lineage>
        <taxon>Eukaryota</taxon>
        <taxon>Fungi</taxon>
        <taxon>Dikarya</taxon>
        <taxon>Basidiomycota</taxon>
        <taxon>Agaricomycotina</taxon>
        <taxon>Agaricomycetes</taxon>
        <taxon>Agaricomycetidae</taxon>
        <taxon>Agaricales</taxon>
        <taxon>Marasmiineae</taxon>
        <taxon>Mycenaceae</taxon>
        <taxon>Mycena</taxon>
    </lineage>
</organism>
<evidence type="ECO:0000313" key="3">
    <source>
        <dbReference type="Proteomes" id="UP000620124"/>
    </source>
</evidence>
<evidence type="ECO:0000256" key="1">
    <source>
        <dbReference type="SAM" id="MobiDB-lite"/>
    </source>
</evidence>
<sequence length="100" mass="11352">MSTRAPPTHKKQWGCPAGGKNQQIRLTDLRMAKHSPLTKPWSTKTSGRICDMMHLRKRTKVSKITTSSPPHYDLVLEDIEQFLQTANAHASELRDFLGCH</sequence>
<name>A0A8H6Z7H2_9AGAR</name>
<dbReference type="EMBL" id="JACAZI010000001">
    <property type="protein sequence ID" value="KAF7372287.1"/>
    <property type="molecule type" value="Genomic_DNA"/>
</dbReference>
<feature type="region of interest" description="Disordered" evidence="1">
    <location>
        <begin position="1"/>
        <end position="20"/>
    </location>
</feature>
<keyword evidence="3" id="KW-1185">Reference proteome</keyword>
<dbReference type="OrthoDB" id="3110212at2759"/>
<accession>A0A8H6Z7H2</accession>
<proteinExistence type="predicted"/>
<evidence type="ECO:0000313" key="2">
    <source>
        <dbReference type="EMBL" id="KAF7372287.1"/>
    </source>
</evidence>
<comment type="caution">
    <text evidence="2">The sequence shown here is derived from an EMBL/GenBank/DDBJ whole genome shotgun (WGS) entry which is preliminary data.</text>
</comment>
<protein>
    <submittedName>
        <fullName evidence="2">Uncharacterized protein</fullName>
    </submittedName>
</protein>
<dbReference type="AlphaFoldDB" id="A0A8H6Z7H2"/>